<dbReference type="PANTHER" id="PTHR37176:SF1">
    <property type="entry name" value="PROTEIN DOUBLE-STRAND BREAK FORMATION"/>
    <property type="match status" value="1"/>
</dbReference>
<evidence type="ECO:0000313" key="1">
    <source>
        <dbReference type="Proteomes" id="UP000189701"/>
    </source>
</evidence>
<proteinExistence type="predicted"/>
<dbReference type="STRING" id="4096.A0A1U7UWR2"/>
<dbReference type="RefSeq" id="XP_009760472.1">
    <property type="nucleotide sequence ID" value="XM_009762170.1"/>
</dbReference>
<dbReference type="AlphaFoldDB" id="A0A1U7UWR2"/>
<evidence type="ECO:0000313" key="2">
    <source>
        <dbReference type="RefSeq" id="XP_009760472.1"/>
    </source>
</evidence>
<dbReference type="PANTHER" id="PTHR37176">
    <property type="entry name" value="F10K1.23"/>
    <property type="match status" value="1"/>
</dbReference>
<organism evidence="1 2">
    <name type="scientific">Nicotiana sylvestris</name>
    <name type="common">Wood tobacco</name>
    <name type="synonym">South American tobacco</name>
    <dbReference type="NCBI Taxonomy" id="4096"/>
    <lineage>
        <taxon>Eukaryota</taxon>
        <taxon>Viridiplantae</taxon>
        <taxon>Streptophyta</taxon>
        <taxon>Embryophyta</taxon>
        <taxon>Tracheophyta</taxon>
        <taxon>Spermatophyta</taxon>
        <taxon>Magnoliopsida</taxon>
        <taxon>eudicotyledons</taxon>
        <taxon>Gunneridae</taxon>
        <taxon>Pentapetalae</taxon>
        <taxon>asterids</taxon>
        <taxon>lamiids</taxon>
        <taxon>Solanales</taxon>
        <taxon>Solanaceae</taxon>
        <taxon>Nicotianoideae</taxon>
        <taxon>Nicotianeae</taxon>
        <taxon>Nicotiana</taxon>
    </lineage>
</organism>
<dbReference type="OrthoDB" id="1925581at2759"/>
<sequence>MSIAVSQQISLFLSQIESRRFNEANIRVLESFLASNDFKSLDGVARALKQFMRKESLCIIQEIAGKSTEHKLLIVDFLVRVFALIGDTEDDVDDTTNAYSERGSDALNHSCLALRYEALLMREQKATSDQGLLVSYSEWLTFAEHSLENGFCSIAKKACEKALLCFEMNIVIDPGKDDFVIEKIKKLKDIAVISASSRSVQAQAAEYFKKKTILQTSQESYISVEAKSSGSTLFRNGIKRRHRRQLDEHRHLEQNEEASGDVPNICAGMILLRSITILEVTNLIKRSIALSIWLVQSLPQMITLI</sequence>
<reference evidence="2" key="2">
    <citation type="submission" date="2025-08" db="UniProtKB">
        <authorList>
            <consortium name="RefSeq"/>
        </authorList>
    </citation>
    <scope>IDENTIFICATION</scope>
    <source>
        <tissue evidence="2">Leaf</tissue>
    </source>
</reference>
<protein>
    <submittedName>
        <fullName evidence="2">Uncharacterized protein LOC104212821 isoform X1</fullName>
    </submittedName>
</protein>
<keyword evidence="1" id="KW-1185">Reference proteome</keyword>
<reference evidence="1" key="1">
    <citation type="journal article" date="2013" name="Genome Biol.">
        <title>Reference genomes and transcriptomes of Nicotiana sylvestris and Nicotiana tomentosiformis.</title>
        <authorList>
            <person name="Sierro N."/>
            <person name="Battey J.N."/>
            <person name="Ouadi S."/>
            <person name="Bovet L."/>
            <person name="Goepfert S."/>
            <person name="Bakaher N."/>
            <person name="Peitsch M.C."/>
            <person name="Ivanov N.V."/>
        </authorList>
    </citation>
    <scope>NUCLEOTIDE SEQUENCE [LARGE SCALE GENOMIC DNA]</scope>
</reference>
<gene>
    <name evidence="2" type="primary">LOC104212821</name>
</gene>
<dbReference type="Proteomes" id="UP000189701">
    <property type="component" value="Unplaced"/>
</dbReference>
<dbReference type="GO" id="GO:0042138">
    <property type="term" value="P:meiotic DNA double-strand break formation"/>
    <property type="evidence" value="ECO:0007669"/>
    <property type="project" value="InterPro"/>
</dbReference>
<dbReference type="InterPro" id="IPR044969">
    <property type="entry name" value="DFO"/>
</dbReference>
<dbReference type="eggNOG" id="ENOG502RXSP">
    <property type="taxonomic scope" value="Eukaryota"/>
</dbReference>
<accession>A0A1U7UWR2</accession>
<name>A0A1U7UWR2_NICSY</name>